<gene>
    <name evidence="2" type="ORF">SMD44_06329</name>
</gene>
<dbReference type="EMBL" id="CP021748">
    <property type="protein sequence ID" value="ARX86852.1"/>
    <property type="molecule type" value="Genomic_DNA"/>
</dbReference>
<organism evidence="2 3">
    <name type="scientific">Streptomyces alboflavus</name>
    <dbReference type="NCBI Taxonomy" id="67267"/>
    <lineage>
        <taxon>Bacteria</taxon>
        <taxon>Bacillati</taxon>
        <taxon>Actinomycetota</taxon>
        <taxon>Actinomycetes</taxon>
        <taxon>Kitasatosporales</taxon>
        <taxon>Streptomycetaceae</taxon>
        <taxon>Streptomyces</taxon>
    </lineage>
</organism>
<sequence length="90" mass="10025">MGSLRHLGGLGCVRHVGCLRLRLRLGLRLRLSLGVWLGLCLRLGCLGLCGLRLLRCGRRELLAQRVRELALLEGGWSWGWLWACGCAGCW</sequence>
<name>A0A1Z1WKL8_9ACTN</name>
<dbReference type="AlphaFoldDB" id="A0A1Z1WKL8"/>
<evidence type="ECO:0000256" key="1">
    <source>
        <dbReference type="SAM" id="Phobius"/>
    </source>
</evidence>
<dbReference type="Proteomes" id="UP000195880">
    <property type="component" value="Chromosome"/>
</dbReference>
<keyword evidence="3" id="KW-1185">Reference proteome</keyword>
<keyword evidence="1" id="KW-0812">Transmembrane</keyword>
<reference evidence="2 3" key="1">
    <citation type="submission" date="2017-05" db="EMBL/GenBank/DDBJ databases">
        <title>Streptomyces alboflavus Genome sequencing and assembly.</title>
        <authorList>
            <person name="Wang Y."/>
            <person name="Du B."/>
            <person name="Ding Y."/>
            <person name="Liu H."/>
            <person name="Hou Q."/>
            <person name="Liu K."/>
            <person name="Wang C."/>
            <person name="Yao L."/>
        </authorList>
    </citation>
    <scope>NUCLEOTIDE SEQUENCE [LARGE SCALE GENOMIC DNA]</scope>
    <source>
        <strain evidence="2 3">MDJK44</strain>
    </source>
</reference>
<keyword evidence="1" id="KW-0472">Membrane</keyword>
<feature type="transmembrane region" description="Helical" evidence="1">
    <location>
        <begin position="33"/>
        <end position="54"/>
    </location>
</feature>
<protein>
    <submittedName>
        <fullName evidence="2">Uncharacterized protein</fullName>
    </submittedName>
</protein>
<evidence type="ECO:0000313" key="3">
    <source>
        <dbReference type="Proteomes" id="UP000195880"/>
    </source>
</evidence>
<dbReference type="KEGG" id="salf:SMD44_06329"/>
<accession>A0A1Z1WKL8</accession>
<keyword evidence="1" id="KW-1133">Transmembrane helix</keyword>
<proteinExistence type="predicted"/>
<evidence type="ECO:0000313" key="2">
    <source>
        <dbReference type="EMBL" id="ARX86852.1"/>
    </source>
</evidence>